<dbReference type="KEGG" id="vg:16797514"/>
<dbReference type="EMBL" id="KC821624">
    <property type="protein sequence ID" value="AGO48916.1"/>
    <property type="molecule type" value="Genomic_DNA"/>
</dbReference>
<organism evidence="1 2">
    <name type="scientific">Cellulophaga phage phi14:2</name>
    <dbReference type="NCBI Taxonomy" id="1327990"/>
    <lineage>
        <taxon>Viruses</taxon>
        <taxon>Duplodnaviria</taxon>
        <taxon>Heunggongvirae</taxon>
        <taxon>Uroviricota</taxon>
        <taxon>Caudoviricetes</taxon>
        <taxon>Crassvirales</taxon>
        <taxon>Steigviridae</taxon>
        <taxon>Asinivirinae</taxon>
        <taxon>Akihdevirus</taxon>
        <taxon>Akihdevirus balticus</taxon>
    </lineage>
</organism>
<proteinExistence type="predicted"/>
<keyword evidence="2" id="KW-1185">Reference proteome</keyword>
<evidence type="ECO:0000313" key="2">
    <source>
        <dbReference type="Proteomes" id="UP000014725"/>
    </source>
</evidence>
<dbReference type="GeneID" id="16797514"/>
<accession>S0A0L6</accession>
<name>S0A0L6_9CAUD</name>
<protein>
    <submittedName>
        <fullName evidence="1">Uncharacterized protein</fullName>
    </submittedName>
</protein>
<dbReference type="Proteomes" id="UP000014725">
    <property type="component" value="Segment"/>
</dbReference>
<gene>
    <name evidence="1" type="ORF">Phi14:2_gp038</name>
</gene>
<reference evidence="1 2" key="1">
    <citation type="journal article" date="2013" name="Proc. Natl. Acad. Sci. U.S.A.">
        <title>Twelve previously unknown phage genera are ubiquitous in global oceans.</title>
        <authorList>
            <person name="Holmfeldt K."/>
            <person name="Solonenko N."/>
            <person name="Shah M."/>
            <person name="Corrier K."/>
            <person name="Riemann L."/>
            <person name="Verberkmoes N.C."/>
            <person name="Sullivan M.B."/>
        </authorList>
    </citation>
    <scope>NUCLEOTIDE SEQUENCE [LARGE SCALE GENOMIC DNA]</scope>
    <source>
        <strain evidence="1">Phi14:2</strain>
    </source>
</reference>
<sequence>MTNSKKFLKISKEDNPVPSLEEKINKIIDDCIEAGGTAQDVKNSIPHLFFKENGVETDNEEPACALCLRKEHQIAMCMVCQD</sequence>
<evidence type="ECO:0000313" key="1">
    <source>
        <dbReference type="EMBL" id="AGO48916.1"/>
    </source>
</evidence>
<reference evidence="2" key="2">
    <citation type="submission" date="2013-03" db="EMBL/GenBank/DDBJ databases">
        <title>The Cellulophaga phages: a novel, diverse, and globally ubiquitous model system.</title>
        <authorList>
            <person name="Holmfeldt K."/>
            <person name="Solonenko N."/>
            <person name="Shah M."/>
            <person name="Corrier K."/>
            <person name="Riemann L."/>
            <person name="VerBerkmoes N.C."/>
            <person name="Sullivan M.B."/>
        </authorList>
    </citation>
    <scope>NUCLEOTIDE SEQUENCE [LARGE SCALE GENOMIC DNA]</scope>
</reference>